<dbReference type="FunFam" id="3.30.430.20:FF:000002">
    <property type="entry name" value="Cysteine-rich receptor-like protein kinase 10"/>
    <property type="match status" value="1"/>
</dbReference>
<dbReference type="SUPFAM" id="SSF56112">
    <property type="entry name" value="Protein kinase-like (PK-like)"/>
    <property type="match status" value="1"/>
</dbReference>
<evidence type="ECO:0000256" key="1">
    <source>
        <dbReference type="ARBA" id="ARBA00004613"/>
    </source>
</evidence>
<reference evidence="10" key="2">
    <citation type="submission" date="2023-06" db="EMBL/GenBank/DDBJ databases">
        <authorList>
            <person name="Ma L."/>
            <person name="Liu K.-W."/>
            <person name="Li Z."/>
            <person name="Hsiao Y.-Y."/>
            <person name="Qi Y."/>
            <person name="Fu T."/>
            <person name="Tang G."/>
            <person name="Zhang D."/>
            <person name="Sun W.-H."/>
            <person name="Liu D.-K."/>
            <person name="Li Y."/>
            <person name="Chen G.-Z."/>
            <person name="Liu X.-D."/>
            <person name="Liao X.-Y."/>
            <person name="Jiang Y.-T."/>
            <person name="Yu X."/>
            <person name="Hao Y."/>
            <person name="Huang J."/>
            <person name="Zhao X.-W."/>
            <person name="Ke S."/>
            <person name="Chen Y.-Y."/>
            <person name="Wu W.-L."/>
            <person name="Hsu J.-L."/>
            <person name="Lin Y.-F."/>
            <person name="Huang M.-D."/>
            <person name="Li C.-Y."/>
            <person name="Huang L."/>
            <person name="Wang Z.-W."/>
            <person name="Zhao X."/>
            <person name="Zhong W.-Y."/>
            <person name="Peng D.-H."/>
            <person name="Ahmad S."/>
            <person name="Lan S."/>
            <person name="Zhang J.-S."/>
            <person name="Tsai W.-C."/>
            <person name="Van De Peer Y."/>
            <person name="Liu Z.-J."/>
        </authorList>
    </citation>
    <scope>NUCLEOTIDE SEQUENCE</scope>
    <source>
        <strain evidence="10">SCP</strain>
        <tissue evidence="10">Leaves</tissue>
    </source>
</reference>
<proteinExistence type="inferred from homology"/>
<dbReference type="InterPro" id="IPR002902">
    <property type="entry name" value="GNK2"/>
</dbReference>
<sequence length="365" mass="39190">MEALMVLLAILLQTLLTITTTTTAQFDPSAPIQVICSGDSNYTSNSAFESDLRSLLTSLASSAPSNGGFFNTSTPDNTVYGLAQCRGDKSPTECSACLNRSASAILSQCPRRKEAVLRYDGCLTRYSDKRFFSTLSTDVTQILINVNNASDQTVFNRQLGRLMNGLATNASQDASRFAEGEINYTDFVNLYGLVQCTRDLSGSDCLSCLTGSIAGLPGCCSGKQGARLFNPSCYLRYESSPFYAPVSPPPSPPPPLPGLTSPPPRAQTTHSDGNKKNSSKTVIFIVAPTIAVLAFISAIAFCYWRKKPKKKVPLGGGDQQQIQSAESLLFDFATLRLATENFSESNKLGEGGFGPVYKASQSQHI</sequence>
<dbReference type="CDD" id="cd23509">
    <property type="entry name" value="Gnk2-like"/>
    <property type="match status" value="2"/>
</dbReference>
<evidence type="ECO:0000313" key="10">
    <source>
        <dbReference type="EMBL" id="KAK1269390.1"/>
    </source>
</evidence>
<dbReference type="EMBL" id="JAUJYN010000006">
    <property type="protein sequence ID" value="KAK1269390.1"/>
    <property type="molecule type" value="Genomic_DNA"/>
</dbReference>
<keyword evidence="11" id="KW-1185">Reference proteome</keyword>
<dbReference type="Pfam" id="PF01657">
    <property type="entry name" value="Stress-antifung"/>
    <property type="match status" value="2"/>
</dbReference>
<feature type="domain" description="Gnk2-homologous" evidence="9">
    <location>
        <begin position="137"/>
        <end position="242"/>
    </location>
</feature>
<name>A0AAV9AZ26_ACOGR</name>
<evidence type="ECO:0000256" key="8">
    <source>
        <dbReference type="SAM" id="SignalP"/>
    </source>
</evidence>
<organism evidence="10 11">
    <name type="scientific">Acorus gramineus</name>
    <name type="common">Dwarf sweet flag</name>
    <dbReference type="NCBI Taxonomy" id="55184"/>
    <lineage>
        <taxon>Eukaryota</taxon>
        <taxon>Viridiplantae</taxon>
        <taxon>Streptophyta</taxon>
        <taxon>Embryophyta</taxon>
        <taxon>Tracheophyta</taxon>
        <taxon>Spermatophyta</taxon>
        <taxon>Magnoliopsida</taxon>
        <taxon>Liliopsida</taxon>
        <taxon>Acoraceae</taxon>
        <taxon>Acorus</taxon>
    </lineage>
</organism>
<keyword evidence="10" id="KW-0808">Transferase</keyword>
<feature type="signal peptide" evidence="8">
    <location>
        <begin position="1"/>
        <end position="24"/>
    </location>
</feature>
<reference evidence="10" key="1">
    <citation type="journal article" date="2023" name="Nat. Commun.">
        <title>Diploid and tetraploid genomes of Acorus and the evolution of monocots.</title>
        <authorList>
            <person name="Ma L."/>
            <person name="Liu K.W."/>
            <person name="Li Z."/>
            <person name="Hsiao Y.Y."/>
            <person name="Qi Y."/>
            <person name="Fu T."/>
            <person name="Tang G.D."/>
            <person name="Zhang D."/>
            <person name="Sun W.H."/>
            <person name="Liu D.K."/>
            <person name="Li Y."/>
            <person name="Chen G.Z."/>
            <person name="Liu X.D."/>
            <person name="Liao X.Y."/>
            <person name="Jiang Y.T."/>
            <person name="Yu X."/>
            <person name="Hao Y."/>
            <person name="Huang J."/>
            <person name="Zhao X.W."/>
            <person name="Ke S."/>
            <person name="Chen Y.Y."/>
            <person name="Wu W.L."/>
            <person name="Hsu J.L."/>
            <person name="Lin Y.F."/>
            <person name="Huang M.D."/>
            <person name="Li C.Y."/>
            <person name="Huang L."/>
            <person name="Wang Z.W."/>
            <person name="Zhao X."/>
            <person name="Zhong W.Y."/>
            <person name="Peng D.H."/>
            <person name="Ahmad S."/>
            <person name="Lan S."/>
            <person name="Zhang J.S."/>
            <person name="Tsai W.C."/>
            <person name="Van de Peer Y."/>
            <person name="Liu Z.J."/>
        </authorList>
    </citation>
    <scope>NUCLEOTIDE SEQUENCE</scope>
    <source>
        <strain evidence="10">SCP</strain>
    </source>
</reference>
<evidence type="ECO:0000256" key="7">
    <source>
        <dbReference type="SAM" id="Phobius"/>
    </source>
</evidence>
<keyword evidence="10" id="KW-0418">Kinase</keyword>
<dbReference type="InterPro" id="IPR050581">
    <property type="entry name" value="CRR_secretory_protein"/>
</dbReference>
<comment type="subcellular location">
    <subcellularLocation>
        <location evidence="1">Secreted</location>
    </subcellularLocation>
</comment>
<dbReference type="PANTHER" id="PTHR32411">
    <property type="entry name" value="CYSTEINE-RICH REPEAT SECRETORY PROTEIN 38-RELATED"/>
    <property type="match status" value="1"/>
</dbReference>
<dbReference type="InterPro" id="IPR038408">
    <property type="entry name" value="GNK2_sf"/>
</dbReference>
<dbReference type="Gene3D" id="3.30.430.20">
    <property type="entry name" value="Gnk2 domain, C-X8-C-X2-C motif"/>
    <property type="match status" value="2"/>
</dbReference>
<feature type="transmembrane region" description="Helical" evidence="7">
    <location>
        <begin position="282"/>
        <end position="304"/>
    </location>
</feature>
<dbReference type="Proteomes" id="UP001179952">
    <property type="component" value="Unassembled WGS sequence"/>
</dbReference>
<keyword evidence="4" id="KW-0677">Repeat</keyword>
<keyword evidence="2" id="KW-0964">Secreted</keyword>
<comment type="caution">
    <text evidence="10">The sequence shown here is derived from an EMBL/GenBank/DDBJ whole genome shotgun (WGS) entry which is preliminary data.</text>
</comment>
<keyword evidence="7" id="KW-0472">Membrane</keyword>
<evidence type="ECO:0000313" key="11">
    <source>
        <dbReference type="Proteomes" id="UP001179952"/>
    </source>
</evidence>
<comment type="similarity">
    <text evidence="5">Belongs to the cysteine-rich repeat secretory protein family.</text>
</comment>
<feature type="region of interest" description="Disordered" evidence="6">
    <location>
        <begin position="244"/>
        <end position="276"/>
    </location>
</feature>
<dbReference type="GO" id="GO:0005576">
    <property type="term" value="C:extracellular region"/>
    <property type="evidence" value="ECO:0007669"/>
    <property type="project" value="UniProtKB-SubCell"/>
</dbReference>
<evidence type="ECO:0000256" key="6">
    <source>
        <dbReference type="SAM" id="MobiDB-lite"/>
    </source>
</evidence>
<evidence type="ECO:0000256" key="4">
    <source>
        <dbReference type="ARBA" id="ARBA00022737"/>
    </source>
</evidence>
<dbReference type="Gene3D" id="3.30.200.20">
    <property type="entry name" value="Phosphorylase Kinase, domain 1"/>
    <property type="match status" value="1"/>
</dbReference>
<feature type="domain" description="Gnk2-homologous" evidence="9">
    <location>
        <begin position="30"/>
        <end position="131"/>
    </location>
</feature>
<accession>A0AAV9AZ26</accession>
<keyword evidence="10" id="KW-0675">Receptor</keyword>
<keyword evidence="7" id="KW-1133">Transmembrane helix</keyword>
<evidence type="ECO:0000256" key="5">
    <source>
        <dbReference type="ARBA" id="ARBA00038515"/>
    </source>
</evidence>
<gene>
    <name evidence="10" type="ORF">QJS04_geneDACA017084</name>
</gene>
<dbReference type="PROSITE" id="PS51473">
    <property type="entry name" value="GNK2"/>
    <property type="match status" value="2"/>
</dbReference>
<dbReference type="PANTHER" id="PTHR32411:SF43">
    <property type="entry name" value="CYSTEINE-RICH REPEAT SECRETORY PROTEIN 38"/>
    <property type="match status" value="1"/>
</dbReference>
<dbReference type="InterPro" id="IPR011009">
    <property type="entry name" value="Kinase-like_dom_sf"/>
</dbReference>
<dbReference type="GO" id="GO:0016301">
    <property type="term" value="F:kinase activity"/>
    <property type="evidence" value="ECO:0007669"/>
    <property type="project" value="UniProtKB-KW"/>
</dbReference>
<evidence type="ECO:0000256" key="3">
    <source>
        <dbReference type="ARBA" id="ARBA00022729"/>
    </source>
</evidence>
<protein>
    <submittedName>
        <fullName evidence="10">Cysteine-rich receptor-like protein kinase 8</fullName>
    </submittedName>
</protein>
<feature type="chain" id="PRO_5043518932" evidence="8">
    <location>
        <begin position="25"/>
        <end position="365"/>
    </location>
</feature>
<dbReference type="AlphaFoldDB" id="A0AAV9AZ26"/>
<evidence type="ECO:0000259" key="9">
    <source>
        <dbReference type="PROSITE" id="PS51473"/>
    </source>
</evidence>
<keyword evidence="7" id="KW-0812">Transmembrane</keyword>
<evidence type="ECO:0000256" key="2">
    <source>
        <dbReference type="ARBA" id="ARBA00022525"/>
    </source>
</evidence>
<feature type="compositionally biased region" description="Pro residues" evidence="6">
    <location>
        <begin position="246"/>
        <end position="265"/>
    </location>
</feature>
<keyword evidence="3 8" id="KW-0732">Signal</keyword>